<dbReference type="EMBL" id="CPXJ01000060">
    <property type="protein sequence ID" value="CNE47740.1"/>
    <property type="molecule type" value="Genomic_DNA"/>
</dbReference>
<organism evidence="1 2">
    <name type="scientific">Yersinia enterocolitica</name>
    <dbReference type="NCBI Taxonomy" id="630"/>
    <lineage>
        <taxon>Bacteria</taxon>
        <taxon>Pseudomonadati</taxon>
        <taxon>Pseudomonadota</taxon>
        <taxon>Gammaproteobacteria</taxon>
        <taxon>Enterobacterales</taxon>
        <taxon>Yersiniaceae</taxon>
        <taxon>Yersinia</taxon>
    </lineage>
</organism>
<comment type="caution">
    <text evidence="1">The sequence shown here is derived from an EMBL/GenBank/DDBJ whole genome shotgun (WGS) entry which is preliminary data.</text>
</comment>
<evidence type="ECO:0000313" key="1">
    <source>
        <dbReference type="EMBL" id="CNE47740.1"/>
    </source>
</evidence>
<dbReference type="Proteomes" id="UP000041601">
    <property type="component" value="Unassembled WGS sequence"/>
</dbReference>
<proteinExistence type="predicted"/>
<keyword evidence="2" id="KW-1185">Reference proteome</keyword>
<accession>A0ABP1YC10</accession>
<name>A0ABP1YC10_YEREN</name>
<evidence type="ECO:0000313" key="2">
    <source>
        <dbReference type="Proteomes" id="UP000041601"/>
    </source>
</evidence>
<sequence length="63" mass="6880">MDKLDNIDLVDALNNISNHLETTMRLSLDPGAGVELADCIINYCANYAKRTAELAEKSLRGGK</sequence>
<protein>
    <recommendedName>
        <fullName evidence="3">Prophage protein</fullName>
    </recommendedName>
</protein>
<evidence type="ECO:0008006" key="3">
    <source>
        <dbReference type="Google" id="ProtNLM"/>
    </source>
</evidence>
<reference evidence="1 2" key="1">
    <citation type="submission" date="2015-03" db="EMBL/GenBank/DDBJ databases">
        <authorList>
            <consortium name="Pathogen Informatics"/>
            <person name="Murphy D."/>
        </authorList>
    </citation>
    <scope>NUCLEOTIDE SEQUENCE [LARGE SCALE GENOMIC DNA]</scope>
    <source>
        <strain evidence="1 2">IP05342</strain>
    </source>
</reference>
<gene>
    <name evidence="1" type="ORF">ERS137959_03884</name>
</gene>
<dbReference type="RefSeq" id="WP_050156737.1">
    <property type="nucleotide sequence ID" value="NZ_CPXJ01000060.1"/>
</dbReference>